<evidence type="ECO:0000256" key="1">
    <source>
        <dbReference type="SAM" id="MobiDB-lite"/>
    </source>
</evidence>
<organism evidence="3 4">
    <name type="scientific">Podila minutissima</name>
    <dbReference type="NCBI Taxonomy" id="64525"/>
    <lineage>
        <taxon>Eukaryota</taxon>
        <taxon>Fungi</taxon>
        <taxon>Fungi incertae sedis</taxon>
        <taxon>Mucoromycota</taxon>
        <taxon>Mortierellomycotina</taxon>
        <taxon>Mortierellomycetes</taxon>
        <taxon>Mortierellales</taxon>
        <taxon>Mortierellaceae</taxon>
        <taxon>Podila</taxon>
    </lineage>
</organism>
<comment type="caution">
    <text evidence="3">The sequence shown here is derived from an EMBL/GenBank/DDBJ whole genome shotgun (WGS) entry which is preliminary data.</text>
</comment>
<keyword evidence="4" id="KW-1185">Reference proteome</keyword>
<feature type="region of interest" description="Disordered" evidence="1">
    <location>
        <begin position="114"/>
        <end position="146"/>
    </location>
</feature>
<feature type="compositionally biased region" description="Polar residues" evidence="1">
    <location>
        <begin position="39"/>
        <end position="48"/>
    </location>
</feature>
<feature type="compositionally biased region" description="Polar residues" evidence="1">
    <location>
        <begin position="72"/>
        <end position="84"/>
    </location>
</feature>
<dbReference type="Proteomes" id="UP000696485">
    <property type="component" value="Unassembled WGS sequence"/>
</dbReference>
<dbReference type="PANTHER" id="PTHR44329">
    <property type="entry name" value="SERINE/THREONINE-PROTEIN KINASE TNNI3K-RELATED"/>
    <property type="match status" value="1"/>
</dbReference>
<dbReference type="InterPro" id="IPR000719">
    <property type="entry name" value="Prot_kinase_dom"/>
</dbReference>
<dbReference type="GO" id="GO:0004674">
    <property type="term" value="F:protein serine/threonine kinase activity"/>
    <property type="evidence" value="ECO:0007669"/>
    <property type="project" value="TreeGrafter"/>
</dbReference>
<dbReference type="InterPro" id="IPR051681">
    <property type="entry name" value="Ser/Thr_Kinases-Pseudokinases"/>
</dbReference>
<dbReference type="Pfam" id="PF07714">
    <property type="entry name" value="PK_Tyr_Ser-Thr"/>
    <property type="match status" value="1"/>
</dbReference>
<accession>A0A9P5SFF9</accession>
<dbReference type="EMBL" id="JAAAUY010000609">
    <property type="protein sequence ID" value="KAF9327956.1"/>
    <property type="molecule type" value="Genomic_DNA"/>
</dbReference>
<dbReference type="InterPro" id="IPR011009">
    <property type="entry name" value="Kinase-like_dom_sf"/>
</dbReference>
<dbReference type="AlphaFoldDB" id="A0A9P5SFF9"/>
<dbReference type="PROSITE" id="PS50011">
    <property type="entry name" value="PROTEIN_KINASE_DOM"/>
    <property type="match status" value="1"/>
</dbReference>
<feature type="compositionally biased region" description="Low complexity" evidence="1">
    <location>
        <begin position="12"/>
        <end position="37"/>
    </location>
</feature>
<evidence type="ECO:0000313" key="3">
    <source>
        <dbReference type="EMBL" id="KAF9327956.1"/>
    </source>
</evidence>
<reference evidence="3" key="1">
    <citation type="journal article" date="2020" name="Fungal Divers.">
        <title>Resolving the Mortierellaceae phylogeny through synthesis of multi-gene phylogenetics and phylogenomics.</title>
        <authorList>
            <person name="Vandepol N."/>
            <person name="Liber J."/>
            <person name="Desiro A."/>
            <person name="Na H."/>
            <person name="Kennedy M."/>
            <person name="Barry K."/>
            <person name="Grigoriev I.V."/>
            <person name="Miller A.N."/>
            <person name="O'Donnell K."/>
            <person name="Stajich J.E."/>
            <person name="Bonito G."/>
        </authorList>
    </citation>
    <scope>NUCLEOTIDE SEQUENCE</scope>
    <source>
        <strain evidence="3">NVP1</strain>
    </source>
</reference>
<dbReference type="Gene3D" id="1.10.510.10">
    <property type="entry name" value="Transferase(Phosphotransferase) domain 1"/>
    <property type="match status" value="1"/>
</dbReference>
<name>A0A9P5SFF9_9FUNG</name>
<feature type="region of interest" description="Disordered" evidence="1">
    <location>
        <begin position="519"/>
        <end position="562"/>
    </location>
</feature>
<proteinExistence type="predicted"/>
<feature type="region of interest" description="Disordered" evidence="1">
    <location>
        <begin position="12"/>
        <end position="97"/>
    </location>
</feature>
<protein>
    <recommendedName>
        <fullName evidence="2">Protein kinase domain-containing protein</fullName>
    </recommendedName>
</protein>
<dbReference type="SUPFAM" id="SSF56112">
    <property type="entry name" value="Protein kinase-like (PK-like)"/>
    <property type="match status" value="1"/>
</dbReference>
<feature type="compositionally biased region" description="Polar residues" evidence="1">
    <location>
        <begin position="527"/>
        <end position="543"/>
    </location>
</feature>
<evidence type="ECO:0000313" key="4">
    <source>
        <dbReference type="Proteomes" id="UP000696485"/>
    </source>
</evidence>
<dbReference type="InterPro" id="IPR001245">
    <property type="entry name" value="Ser-Thr/Tyr_kinase_cat_dom"/>
</dbReference>
<feature type="compositionally biased region" description="Polar residues" evidence="1">
    <location>
        <begin position="115"/>
        <end position="126"/>
    </location>
</feature>
<evidence type="ECO:0000259" key="2">
    <source>
        <dbReference type="PROSITE" id="PS50011"/>
    </source>
</evidence>
<dbReference type="GO" id="GO:0005524">
    <property type="term" value="F:ATP binding"/>
    <property type="evidence" value="ECO:0007669"/>
    <property type="project" value="InterPro"/>
</dbReference>
<feature type="domain" description="Protein kinase" evidence="2">
    <location>
        <begin position="178"/>
        <end position="448"/>
    </location>
</feature>
<sequence length="562" mass="63420">MAMYPGQAYFQHQQGPYQHQQHQQQQQQQPQQLHGYHNYPSTDTINITSSSSSLPPGLTHSYHPTRSDMEMDSTSQPHTASLTSPIGPEANGQLMTPTSGRSLLETEMPSLAYSECNSSSSKVMNQSPRMAPPSPSPSVSPQAEGGPVDSDYFLTSVLNMIAPVGIPPVPHYDYLSEFTQRQRIAKGGNGEIRRAYWHQRQCLVILKSLIDTKHTPAKIAKLFDKEVEVMNQCREHSNIVQFYGVAVRKCDDERNGDRFMIMHYYEHGDLVKLLEMPQHLPEAPTLTDRLFVALDIAQGLDHLYKCGYHHGDLHPKNVLIDIRRDRTAEQGRYQARLTDFGLRRIRDNTNAFSSQQFGGVWQFMAPERMAKNRPRYDVRCDIFALGVIYWQLMSGRYPFKDPSTFTPRAREARVEGTPNWYHNVYTKAWSEDPNERQQSLDEIVQVFRFNLGIPALSSYLDPVAHAQCPSPSFGYDTRVPYSPYDGGHQNYSIGSPYRSHSPMMTPSVVAPNYQPPVAALPPSPLLTNSSVGSTGHRSSNPNHPRNKQAAVPNGMPQSVHRT</sequence>
<gene>
    <name evidence="3" type="ORF">BG006_008791</name>
</gene>